<dbReference type="InterPro" id="IPR003749">
    <property type="entry name" value="ThiS/MoaD-like"/>
</dbReference>
<accession>A0A6N9TKY2</accession>
<evidence type="ECO:0000256" key="2">
    <source>
        <dbReference type="ARBA" id="ARBA00024200"/>
    </source>
</evidence>
<dbReference type="GO" id="GO:0006777">
    <property type="term" value="P:Mo-molybdopterin cofactor biosynthetic process"/>
    <property type="evidence" value="ECO:0007669"/>
    <property type="project" value="InterPro"/>
</dbReference>
<protein>
    <recommendedName>
        <fullName evidence="3">Molybdopterin synthase sulfur carrier subunit</fullName>
    </recommendedName>
</protein>
<dbReference type="Pfam" id="PF02597">
    <property type="entry name" value="ThiS"/>
    <property type="match status" value="1"/>
</dbReference>
<dbReference type="PANTHER" id="PTHR33359:SF1">
    <property type="entry name" value="MOLYBDOPTERIN SYNTHASE SULFUR CARRIER SUBUNIT"/>
    <property type="match status" value="1"/>
</dbReference>
<dbReference type="GO" id="GO:1990133">
    <property type="term" value="C:molybdopterin adenylyltransferase complex"/>
    <property type="evidence" value="ECO:0007669"/>
    <property type="project" value="TreeGrafter"/>
</dbReference>
<keyword evidence="5" id="KW-1185">Reference proteome</keyword>
<dbReference type="InterPro" id="IPR012675">
    <property type="entry name" value="Beta-grasp_dom_sf"/>
</dbReference>
<comment type="caution">
    <text evidence="4">The sequence shown here is derived from an EMBL/GenBank/DDBJ whole genome shotgun (WGS) entry which is preliminary data.</text>
</comment>
<name>A0A6N9TKY2_9ALTE</name>
<dbReference type="Gene3D" id="3.10.20.30">
    <property type="match status" value="1"/>
</dbReference>
<dbReference type="InterPro" id="IPR044672">
    <property type="entry name" value="MOCS2A"/>
</dbReference>
<dbReference type="SUPFAM" id="SSF54285">
    <property type="entry name" value="MoaD/ThiS"/>
    <property type="match status" value="1"/>
</dbReference>
<keyword evidence="1" id="KW-0547">Nucleotide-binding</keyword>
<gene>
    <name evidence="4" type="ORF">GTQ48_13540</name>
</gene>
<evidence type="ECO:0000256" key="1">
    <source>
        <dbReference type="ARBA" id="ARBA00022741"/>
    </source>
</evidence>
<dbReference type="RefSeq" id="WP_163107144.1">
    <property type="nucleotide sequence ID" value="NZ_JAAAWO010000010.1"/>
</dbReference>
<dbReference type="EMBL" id="JAAAWO010000010">
    <property type="protein sequence ID" value="NDW16536.1"/>
    <property type="molecule type" value="Genomic_DNA"/>
</dbReference>
<dbReference type="InterPro" id="IPR016155">
    <property type="entry name" value="Mopterin_synth/thiamin_S_b"/>
</dbReference>
<evidence type="ECO:0000313" key="5">
    <source>
        <dbReference type="Proteomes" id="UP000471381"/>
    </source>
</evidence>
<comment type="similarity">
    <text evidence="2">Belongs to the MoaD family.</text>
</comment>
<dbReference type="CDD" id="cd00754">
    <property type="entry name" value="Ubl_MoaD"/>
    <property type="match status" value="1"/>
</dbReference>
<evidence type="ECO:0000256" key="3">
    <source>
        <dbReference type="ARBA" id="ARBA00024247"/>
    </source>
</evidence>
<sequence length="86" mass="9258">MQITVKTFAQTREISKTPTLSIDVVVDSDTEATIAHVIAQLRELDRNWALALEGSILTAKNQQLCDSSTVLSPGDEVAFFPPVTGG</sequence>
<evidence type="ECO:0000313" key="4">
    <source>
        <dbReference type="EMBL" id="NDW16536.1"/>
    </source>
</evidence>
<reference evidence="4 5" key="1">
    <citation type="submission" date="2020-01" db="EMBL/GenBank/DDBJ databases">
        <title>Genomes of bacteria type strains.</title>
        <authorList>
            <person name="Chen J."/>
            <person name="Zhu S."/>
            <person name="Yang J."/>
        </authorList>
    </citation>
    <scope>NUCLEOTIDE SEQUENCE [LARGE SCALE GENOMIC DNA]</scope>
    <source>
        <strain evidence="4 5">LMG 24078</strain>
    </source>
</reference>
<dbReference type="AlphaFoldDB" id="A0A6N9TKY2"/>
<dbReference type="Proteomes" id="UP000471381">
    <property type="component" value="Unassembled WGS sequence"/>
</dbReference>
<dbReference type="GO" id="GO:0000166">
    <property type="term" value="F:nucleotide binding"/>
    <property type="evidence" value="ECO:0007669"/>
    <property type="project" value="UniProtKB-KW"/>
</dbReference>
<organism evidence="4 5">
    <name type="scientific">Alteromonas genovensis</name>
    <dbReference type="NCBI Taxonomy" id="471225"/>
    <lineage>
        <taxon>Bacteria</taxon>
        <taxon>Pseudomonadati</taxon>
        <taxon>Pseudomonadota</taxon>
        <taxon>Gammaproteobacteria</taxon>
        <taxon>Alteromonadales</taxon>
        <taxon>Alteromonadaceae</taxon>
        <taxon>Alteromonas/Salinimonas group</taxon>
        <taxon>Alteromonas</taxon>
    </lineage>
</organism>
<dbReference type="PANTHER" id="PTHR33359">
    <property type="entry name" value="MOLYBDOPTERIN SYNTHASE SULFUR CARRIER SUBUNIT"/>
    <property type="match status" value="1"/>
</dbReference>
<proteinExistence type="inferred from homology"/>